<dbReference type="KEGG" id="aez:C3E78_03620"/>
<dbReference type="Proteomes" id="UP000244384">
    <property type="component" value="Chromosome"/>
</dbReference>
<keyword evidence="2" id="KW-1185">Reference proteome</keyword>
<dbReference type="InterPro" id="IPR007047">
    <property type="entry name" value="Flp_Fap"/>
</dbReference>
<protein>
    <submittedName>
        <fullName evidence="1">Flp family type IVb pilin</fullName>
    </submittedName>
</protein>
<accession>A0A2S0WJ64</accession>
<reference evidence="2" key="1">
    <citation type="submission" date="2018-01" db="EMBL/GenBank/DDBJ databases">
        <authorList>
            <person name="Li J."/>
        </authorList>
    </citation>
    <scope>NUCLEOTIDE SEQUENCE [LARGE SCALE GENOMIC DNA]</scope>
    <source>
        <strain evidence="2">592</strain>
    </source>
</reference>
<organism evidence="1 2">
    <name type="scientific">Aeromicrobium chenweiae</name>
    <dbReference type="NCBI Taxonomy" id="2079793"/>
    <lineage>
        <taxon>Bacteria</taxon>
        <taxon>Bacillati</taxon>
        <taxon>Actinomycetota</taxon>
        <taxon>Actinomycetes</taxon>
        <taxon>Propionibacteriales</taxon>
        <taxon>Nocardioidaceae</taxon>
        <taxon>Aeromicrobium</taxon>
    </lineage>
</organism>
<dbReference type="RefSeq" id="WP_108577025.1">
    <property type="nucleotide sequence ID" value="NZ_CP026952.1"/>
</dbReference>
<dbReference type="Pfam" id="PF04964">
    <property type="entry name" value="Flp_Fap"/>
    <property type="match status" value="1"/>
</dbReference>
<gene>
    <name evidence="1" type="ORF">C3E78_03620</name>
</gene>
<evidence type="ECO:0000313" key="2">
    <source>
        <dbReference type="Proteomes" id="UP000244384"/>
    </source>
</evidence>
<dbReference type="EMBL" id="CP026952">
    <property type="protein sequence ID" value="AWB91379.1"/>
    <property type="molecule type" value="Genomic_DNA"/>
</dbReference>
<name>A0A2S0WJ64_9ACTN</name>
<sequence length="65" mass="7052">MSKFSYALAFISATMFQAKDRREEKGATAVEYGLLVALIAGVIIAVVALLGKDINTQFTKITDQL</sequence>
<proteinExistence type="predicted"/>
<dbReference type="AlphaFoldDB" id="A0A2S0WJ64"/>
<accession>A0A5F2EMH9</accession>
<evidence type="ECO:0000313" key="1">
    <source>
        <dbReference type="EMBL" id="AWB91379.1"/>
    </source>
</evidence>